<dbReference type="Proteomes" id="UP000541426">
    <property type="component" value="Unassembled WGS sequence"/>
</dbReference>
<dbReference type="EMBL" id="JACIEJ010000001">
    <property type="protein sequence ID" value="MBB3983942.1"/>
    <property type="molecule type" value="Genomic_DNA"/>
</dbReference>
<evidence type="ECO:0000313" key="1">
    <source>
        <dbReference type="EMBL" id="MBB3983942.1"/>
    </source>
</evidence>
<proteinExistence type="predicted"/>
<gene>
    <name evidence="1" type="ORF">GGQ68_000253</name>
</gene>
<accession>A0A7W6GQT2</accession>
<comment type="caution">
    <text evidence="1">The sequence shown here is derived from an EMBL/GenBank/DDBJ whole genome shotgun (WGS) entry which is preliminary data.</text>
</comment>
<dbReference type="RefSeq" id="WP_183962577.1">
    <property type="nucleotide sequence ID" value="NZ_BAABBZ010000012.1"/>
</dbReference>
<evidence type="ECO:0000313" key="2">
    <source>
        <dbReference type="Proteomes" id="UP000541426"/>
    </source>
</evidence>
<protein>
    <submittedName>
        <fullName evidence="1">Uncharacterized protein</fullName>
    </submittedName>
</protein>
<organism evidence="1 2">
    <name type="scientific">Sagittula marina</name>
    <dbReference type="NCBI Taxonomy" id="943940"/>
    <lineage>
        <taxon>Bacteria</taxon>
        <taxon>Pseudomonadati</taxon>
        <taxon>Pseudomonadota</taxon>
        <taxon>Alphaproteobacteria</taxon>
        <taxon>Rhodobacterales</taxon>
        <taxon>Roseobacteraceae</taxon>
        <taxon>Sagittula</taxon>
    </lineage>
</organism>
<reference evidence="1 2" key="1">
    <citation type="submission" date="2020-08" db="EMBL/GenBank/DDBJ databases">
        <title>Genomic Encyclopedia of Type Strains, Phase IV (KMG-IV): sequencing the most valuable type-strain genomes for metagenomic binning, comparative biology and taxonomic classification.</title>
        <authorList>
            <person name="Goeker M."/>
        </authorList>
    </citation>
    <scope>NUCLEOTIDE SEQUENCE [LARGE SCALE GENOMIC DNA]</scope>
    <source>
        <strain evidence="1 2">DSM 102235</strain>
    </source>
</reference>
<sequence length="61" mass="6515">MNTTYDKVMCLLTDMASHAQATSGTGPTRKQIAAARSLADQELGSVNGSMHKSCYARAEHT</sequence>
<keyword evidence="2" id="KW-1185">Reference proteome</keyword>
<name>A0A7W6GQT2_9RHOB</name>
<dbReference type="AlphaFoldDB" id="A0A7W6GQT2"/>